<dbReference type="AlphaFoldDB" id="A0AAF0F304"/>
<dbReference type="GO" id="GO:0000328">
    <property type="term" value="C:fungal-type vacuole lumen"/>
    <property type="evidence" value="ECO:0007669"/>
    <property type="project" value="TreeGrafter"/>
</dbReference>
<evidence type="ECO:0000256" key="1">
    <source>
        <dbReference type="ARBA" id="ARBA00006247"/>
    </source>
</evidence>
<evidence type="ECO:0000313" key="8">
    <source>
        <dbReference type="Proteomes" id="UP001217754"/>
    </source>
</evidence>
<dbReference type="SUPFAM" id="SSF55031">
    <property type="entry name" value="Bacterial exopeptidase dimerisation domain"/>
    <property type="match status" value="1"/>
</dbReference>
<dbReference type="GO" id="GO:0004181">
    <property type="term" value="F:metallocarboxypeptidase activity"/>
    <property type="evidence" value="ECO:0007669"/>
    <property type="project" value="UniProtKB-EC"/>
</dbReference>
<protein>
    <submittedName>
        <fullName evidence="7">Gly-Xaa carboxypeptidase</fullName>
        <ecNumber evidence="7">3.4.17.4</ecNumber>
    </submittedName>
</protein>
<dbReference type="CDD" id="cd05674">
    <property type="entry name" value="M20_yscS"/>
    <property type="match status" value="1"/>
</dbReference>
<comment type="similarity">
    <text evidence="1">Belongs to the peptidase M20A family.</text>
</comment>
<keyword evidence="7" id="KW-0121">Carboxypeptidase</keyword>
<keyword evidence="4 7" id="KW-0378">Hydrolase</keyword>
<evidence type="ECO:0000256" key="4">
    <source>
        <dbReference type="ARBA" id="ARBA00022801"/>
    </source>
</evidence>
<reference evidence="7" key="1">
    <citation type="submission" date="2023-03" db="EMBL/GenBank/DDBJ databases">
        <title>Mating type loci evolution in Malassezia.</title>
        <authorList>
            <person name="Coelho M.A."/>
        </authorList>
    </citation>
    <scope>NUCLEOTIDE SEQUENCE</scope>
    <source>
        <strain evidence="7">CBS 9431</strain>
    </source>
</reference>
<feature type="domain" description="Peptidase M20 dimerisation" evidence="6">
    <location>
        <begin position="298"/>
        <end position="483"/>
    </location>
</feature>
<dbReference type="Pfam" id="PF07687">
    <property type="entry name" value="M20_dimer"/>
    <property type="match status" value="1"/>
</dbReference>
<dbReference type="SUPFAM" id="SSF53187">
    <property type="entry name" value="Zn-dependent exopeptidases"/>
    <property type="match status" value="1"/>
</dbReference>
<dbReference type="PANTHER" id="PTHR45962:SF1">
    <property type="entry name" value="N-FATTY-ACYL-AMINO ACID SYNTHASE_HYDROLASE PM20D1"/>
    <property type="match status" value="1"/>
</dbReference>
<dbReference type="Gene3D" id="3.30.70.360">
    <property type="match status" value="1"/>
</dbReference>
<dbReference type="GO" id="GO:0046872">
    <property type="term" value="F:metal ion binding"/>
    <property type="evidence" value="ECO:0007669"/>
    <property type="project" value="UniProtKB-KW"/>
</dbReference>
<dbReference type="InterPro" id="IPR011650">
    <property type="entry name" value="Peptidase_M20_dimer"/>
</dbReference>
<accession>A0AAF0F304</accession>
<evidence type="ECO:0000256" key="2">
    <source>
        <dbReference type="ARBA" id="ARBA00022670"/>
    </source>
</evidence>
<name>A0AAF0F304_9BASI</name>
<dbReference type="Gene3D" id="3.40.630.10">
    <property type="entry name" value="Zn peptidases"/>
    <property type="match status" value="1"/>
</dbReference>
<dbReference type="InterPro" id="IPR001261">
    <property type="entry name" value="ArgE/DapE_CS"/>
</dbReference>
<dbReference type="Pfam" id="PF01546">
    <property type="entry name" value="Peptidase_M20"/>
    <property type="match status" value="1"/>
</dbReference>
<dbReference type="EMBL" id="CP119961">
    <property type="protein sequence ID" value="WFD39602.1"/>
    <property type="molecule type" value="Genomic_DNA"/>
</dbReference>
<evidence type="ECO:0000259" key="6">
    <source>
        <dbReference type="Pfam" id="PF07687"/>
    </source>
</evidence>
<dbReference type="InterPro" id="IPR002933">
    <property type="entry name" value="Peptidase_M20"/>
</dbReference>
<dbReference type="Proteomes" id="UP001217754">
    <property type="component" value="Chromosome 4"/>
</dbReference>
<dbReference type="GO" id="GO:0051603">
    <property type="term" value="P:proteolysis involved in protein catabolic process"/>
    <property type="evidence" value="ECO:0007669"/>
    <property type="project" value="TreeGrafter"/>
</dbReference>
<dbReference type="InterPro" id="IPR036264">
    <property type="entry name" value="Bact_exopeptidase_dim_dom"/>
</dbReference>
<dbReference type="EC" id="3.4.17.4" evidence="7"/>
<dbReference type="FunFam" id="3.40.630.10:FF:000027">
    <property type="entry name" value="N-fatty-acyl-amino acid synthase/hydrolase PM20D1"/>
    <property type="match status" value="1"/>
</dbReference>
<evidence type="ECO:0000313" key="7">
    <source>
        <dbReference type="EMBL" id="WFD39602.1"/>
    </source>
</evidence>
<dbReference type="PANTHER" id="PTHR45962">
    <property type="entry name" value="N-FATTY-ACYL-AMINO ACID SYNTHASE/HYDROLASE PM20D1"/>
    <property type="match status" value="1"/>
</dbReference>
<proteinExistence type="inferred from homology"/>
<dbReference type="InterPro" id="IPR047177">
    <property type="entry name" value="Pept_M20A"/>
</dbReference>
<dbReference type="RefSeq" id="XP_060122499.1">
    <property type="nucleotide sequence ID" value="XM_060266516.1"/>
</dbReference>
<evidence type="ECO:0000256" key="3">
    <source>
        <dbReference type="ARBA" id="ARBA00022723"/>
    </source>
</evidence>
<keyword evidence="2" id="KW-0645">Protease</keyword>
<gene>
    <name evidence="7" type="ORF">MJAP1_002582</name>
</gene>
<sequence length="649" mass="72965">MIDEKSTLPLSSPQAPAPRRPSRVWKLVQWVSWAFILYQLYATYLRGPAISSFAPRVLEAPDSADGICPQVEEYDPKDALNGLEIKRTSVHKAVQRISEAVQIDTTVGDMWPDPEDDPNPWKVFTPFAEWLEKAFPEVHAQHSPVKREVVHDHGLLYTWKGSDEKLKPLLITAHQDVVPVDGSTLDDWFYPPFSGEIDLKNQTVWGRGALDCKLWLLSSITAVESLLKSGWTPRRTILLSYGFDEEASGNQGAKQLGEHLYKEYGPDSVAMLVDEGTPVMSTSDAESFGAPIAAPAVTEKGSLNVFVEVRSKGGHSSMPPPHTSIGFLSKVLTHLEENPFPDKILEKSKPQIALLQCMRDAPNMPPKLREALLALEYSERSLDAGFLRAKGSALPMREYLFQRYAPRTLKENRLTDARQKVLDQLDFATKSMLKTTQALDLVRGGVKMNALPESANAYINHRIATYSNIAETEQHYKDLLVPLAKELGLSLQAFGEELVPRTDKTLGALVLDRSYWTIDTVDASPFEGKEAGPWRLLSRVIRQTWHLDEPRHELHHGKEQAARSQKYKQPVRVSPYTMFANTDTHWYKRLTSNIFRFGSLSVHTDLTGLPMFHSMHTVNEHASIDAVVKSIDFYTNLIVAVDHEDVNKV</sequence>
<organism evidence="7 8">
    <name type="scientific">Malassezia japonica</name>
    <dbReference type="NCBI Taxonomy" id="223818"/>
    <lineage>
        <taxon>Eukaryota</taxon>
        <taxon>Fungi</taxon>
        <taxon>Dikarya</taxon>
        <taxon>Basidiomycota</taxon>
        <taxon>Ustilaginomycotina</taxon>
        <taxon>Malasseziomycetes</taxon>
        <taxon>Malasseziales</taxon>
        <taxon>Malasseziaceae</taxon>
        <taxon>Malassezia</taxon>
    </lineage>
</organism>
<dbReference type="GeneID" id="85226233"/>
<evidence type="ECO:0000256" key="5">
    <source>
        <dbReference type="ARBA" id="ARBA00022833"/>
    </source>
</evidence>
<keyword evidence="3" id="KW-0479">Metal-binding</keyword>
<dbReference type="Gene3D" id="1.10.150.900">
    <property type="match status" value="1"/>
</dbReference>
<keyword evidence="8" id="KW-1185">Reference proteome</keyword>
<dbReference type="PROSITE" id="PS00758">
    <property type="entry name" value="ARGE_DAPE_CPG2_1"/>
    <property type="match status" value="1"/>
</dbReference>
<keyword evidence="5" id="KW-0862">Zinc</keyword>